<evidence type="ECO:0000313" key="4">
    <source>
        <dbReference type="Proteomes" id="UP001432322"/>
    </source>
</evidence>
<protein>
    <submittedName>
        <fullName evidence="3">Uncharacterized protein</fullName>
    </submittedName>
</protein>
<keyword evidence="4" id="KW-1185">Reference proteome</keyword>
<feature type="coiled-coil region" evidence="1">
    <location>
        <begin position="599"/>
        <end position="758"/>
    </location>
</feature>
<feature type="non-terminal residue" evidence="3">
    <location>
        <position position="1"/>
    </location>
</feature>
<dbReference type="EMBL" id="BTSY01000002">
    <property type="protein sequence ID" value="GMT15349.1"/>
    <property type="molecule type" value="Genomic_DNA"/>
</dbReference>
<evidence type="ECO:0000256" key="2">
    <source>
        <dbReference type="SAM" id="MobiDB-lite"/>
    </source>
</evidence>
<dbReference type="Proteomes" id="UP001432322">
    <property type="component" value="Unassembled WGS sequence"/>
</dbReference>
<dbReference type="AlphaFoldDB" id="A0AAV5V7A7"/>
<feature type="compositionally biased region" description="Polar residues" evidence="2">
    <location>
        <begin position="548"/>
        <end position="559"/>
    </location>
</feature>
<gene>
    <name evidence="3" type="ORF">PFISCL1PPCAC_6646</name>
</gene>
<feature type="coiled-coil region" evidence="1">
    <location>
        <begin position="325"/>
        <end position="394"/>
    </location>
</feature>
<evidence type="ECO:0000313" key="3">
    <source>
        <dbReference type="EMBL" id="GMT15349.1"/>
    </source>
</evidence>
<feature type="compositionally biased region" description="Basic and acidic residues" evidence="2">
    <location>
        <begin position="532"/>
        <end position="546"/>
    </location>
</feature>
<keyword evidence="1" id="KW-0175">Coiled coil</keyword>
<sequence length="815" mass="95420">AREVANRQVLLGELSGLQREMIELRREKKEMEEEMNSIEMQTSKLEAEYQECTDLLKKENGELREQLDEMENRLNEGAREAPTHEAWEEEMAEMQREMGQLRERIEGRVDRERMQAAEAAMHGLIGQLFECENEERRTTIDALIEINGREAANRQVLEEEMNELRGTMEGWMERERMQSAEATMHGLIGQVLELENEERRTTIDALLETNAALSEEQVALRHQIARLQDLTASLTETNKNSREQATIKIAVLQSMCDQLKEEKEKIRKEIVGHRTNEELEKRLRETERLLQETRAELSSGRDVWRSIERENTKLRLTGTYAENATKQAIDDCREHKKKCEQLEKEKEELNGNLARQKQYSDYLEREKKDHCIEDEILRKKLEGTRARIEILEDEKTKRIAQMTIIENSLLEQLDEAWTKMEMIEKENEEMKATTIRDENCLREALNEALNEALMKIEMLEKEQRQMMAATANEDTVEVSNEDQQKLKIKLERAQKDLLDTRQELYDQLMHQREMLDLNGQLIDSVNDLRTEQRDEVAVERHSKENEDLSQSNSTTQSVEMQDDCDSARGRIAAIKRLGAEMKTIMLAAKTRNHDALSEILTLKNGYDIKEKEIEELRRRLSDLATELFSVKEIESTLTRTNEQLRESRSALLAQSDVLRVELERTTSKIEHLEKESRERKEKINKLIVTHKNDCETAKEENNLLKTRLAEMESELSSAKENRDNLKNSSELALQISRCEEMEKENSELNERIQGIMMEIQNASSSKSAVSSSSCDENDKKLKIISIRQRRHWNLRKITRTCYGLHREFWKRLLRS</sequence>
<comment type="caution">
    <text evidence="3">The sequence shown here is derived from an EMBL/GenBank/DDBJ whole genome shotgun (WGS) entry which is preliminary data.</text>
</comment>
<proteinExistence type="predicted"/>
<accession>A0AAV5V7A7</accession>
<evidence type="ECO:0000256" key="1">
    <source>
        <dbReference type="SAM" id="Coils"/>
    </source>
</evidence>
<name>A0AAV5V7A7_9BILA</name>
<feature type="coiled-coil region" evidence="1">
    <location>
        <begin position="7"/>
        <end position="111"/>
    </location>
</feature>
<feature type="coiled-coil region" evidence="1">
    <location>
        <begin position="442"/>
        <end position="503"/>
    </location>
</feature>
<feature type="region of interest" description="Disordered" evidence="2">
    <location>
        <begin position="532"/>
        <end position="563"/>
    </location>
</feature>
<organism evidence="3 4">
    <name type="scientific">Pristionchus fissidentatus</name>
    <dbReference type="NCBI Taxonomy" id="1538716"/>
    <lineage>
        <taxon>Eukaryota</taxon>
        <taxon>Metazoa</taxon>
        <taxon>Ecdysozoa</taxon>
        <taxon>Nematoda</taxon>
        <taxon>Chromadorea</taxon>
        <taxon>Rhabditida</taxon>
        <taxon>Rhabditina</taxon>
        <taxon>Diplogasteromorpha</taxon>
        <taxon>Diplogasteroidea</taxon>
        <taxon>Neodiplogasteridae</taxon>
        <taxon>Pristionchus</taxon>
    </lineage>
</organism>
<feature type="coiled-coil region" evidence="1">
    <location>
        <begin position="154"/>
        <end position="296"/>
    </location>
</feature>
<reference evidence="3" key="1">
    <citation type="submission" date="2023-10" db="EMBL/GenBank/DDBJ databases">
        <title>Genome assembly of Pristionchus species.</title>
        <authorList>
            <person name="Yoshida K."/>
            <person name="Sommer R.J."/>
        </authorList>
    </citation>
    <scope>NUCLEOTIDE SEQUENCE</scope>
    <source>
        <strain evidence="3">RS5133</strain>
    </source>
</reference>